<dbReference type="SMART" id="SM00906">
    <property type="entry name" value="Fungal_trans"/>
    <property type="match status" value="1"/>
</dbReference>
<evidence type="ECO:0000256" key="2">
    <source>
        <dbReference type="ARBA" id="ARBA00023015"/>
    </source>
</evidence>
<evidence type="ECO:0000256" key="4">
    <source>
        <dbReference type="ARBA" id="ARBA00023163"/>
    </source>
</evidence>
<reference evidence="7" key="1">
    <citation type="submission" date="2020-04" db="EMBL/GenBank/DDBJ databases">
        <title>Draft genome resource of the tomato pathogen Pseudocercospora fuligena.</title>
        <authorList>
            <person name="Zaccaron A."/>
        </authorList>
    </citation>
    <scope>NUCLEOTIDE SEQUENCE</scope>
    <source>
        <strain evidence="7">PF001</strain>
    </source>
</reference>
<keyword evidence="3" id="KW-0238">DNA-binding</keyword>
<dbReference type="GO" id="GO:0003677">
    <property type="term" value="F:DNA binding"/>
    <property type="evidence" value="ECO:0007669"/>
    <property type="project" value="UniProtKB-KW"/>
</dbReference>
<keyword evidence="4" id="KW-0804">Transcription</keyword>
<dbReference type="AlphaFoldDB" id="A0A8H6RJL7"/>
<dbReference type="CDD" id="cd12148">
    <property type="entry name" value="fungal_TF_MHR"/>
    <property type="match status" value="1"/>
</dbReference>
<evidence type="ECO:0000259" key="6">
    <source>
        <dbReference type="SMART" id="SM00906"/>
    </source>
</evidence>
<keyword evidence="1" id="KW-0862">Zinc</keyword>
<name>A0A8H6RJL7_9PEZI</name>
<comment type="caution">
    <text evidence="7">The sequence shown here is derived from an EMBL/GenBank/DDBJ whole genome shotgun (WGS) entry which is preliminary data.</text>
</comment>
<protein>
    <submittedName>
        <fullName evidence="7">Cutinase transcription factor 1 alpha</fullName>
    </submittedName>
</protein>
<evidence type="ECO:0000313" key="8">
    <source>
        <dbReference type="Proteomes" id="UP000660729"/>
    </source>
</evidence>
<organism evidence="7 8">
    <name type="scientific">Pseudocercospora fuligena</name>
    <dbReference type="NCBI Taxonomy" id="685502"/>
    <lineage>
        <taxon>Eukaryota</taxon>
        <taxon>Fungi</taxon>
        <taxon>Dikarya</taxon>
        <taxon>Ascomycota</taxon>
        <taxon>Pezizomycotina</taxon>
        <taxon>Dothideomycetes</taxon>
        <taxon>Dothideomycetidae</taxon>
        <taxon>Mycosphaerellales</taxon>
        <taxon>Mycosphaerellaceae</taxon>
        <taxon>Pseudocercospora</taxon>
    </lineage>
</organism>
<evidence type="ECO:0000256" key="1">
    <source>
        <dbReference type="ARBA" id="ARBA00022833"/>
    </source>
</evidence>
<evidence type="ECO:0000256" key="3">
    <source>
        <dbReference type="ARBA" id="ARBA00023125"/>
    </source>
</evidence>
<evidence type="ECO:0000256" key="5">
    <source>
        <dbReference type="ARBA" id="ARBA00023242"/>
    </source>
</evidence>
<keyword evidence="2" id="KW-0805">Transcription regulation</keyword>
<dbReference type="GO" id="GO:0008270">
    <property type="term" value="F:zinc ion binding"/>
    <property type="evidence" value="ECO:0007669"/>
    <property type="project" value="InterPro"/>
</dbReference>
<dbReference type="InterPro" id="IPR052073">
    <property type="entry name" value="Amide_Lactam_Regulators"/>
</dbReference>
<dbReference type="GO" id="GO:0006351">
    <property type="term" value="P:DNA-templated transcription"/>
    <property type="evidence" value="ECO:0007669"/>
    <property type="project" value="InterPro"/>
</dbReference>
<dbReference type="OrthoDB" id="1932925at2759"/>
<gene>
    <name evidence="7" type="ORF">HII31_04997</name>
</gene>
<sequence length="524" mass="58663">MDESFTDSSRIVEHHRDSQMWEDLDLMAQITALPSPGPSEVPRSTYLGDSGFMPILRGKNSISLASPTSAVDFSELSLPPPYLQAGFLDTFVEYYFTWCPILDGHDGELTSLRSPLLTYALALAASNVRPPIIHHSSPIEYYRKAKTLFYSGGEKSPIAAISAIMLFYWWTSDPPSVFSIDSVWWWTGLAVRIGQEIGLHREIDSGADPCGDIGPGLRRRIWWTLFARERLTALSQGRPLLINLDDCSVSKPTVHDFPDPVDLRASIFVSWVAISEIGGHVAEVLTRRNGSHPFPTHLSDELIQWVGKTAAHVELDIGRAHTAMFKRDVHQLYLPYFAIISLLHMRKSSGSIPIAQPSAILAASCTARLFQDFMIRGSLRFLPHISAWYICIAILGLFHARQINTLARAVDEQLDVLKLALREMQKNSPTLEETLQRIAKLDEEGRSFNGESLEIATALTETEPVNWKRYFPFVSDQTSPVASILTSEPTNHSNDDFDITAGGESTMEQLFRFVDLQSTHTMLF</sequence>
<feature type="domain" description="Xylanolytic transcriptional activator regulatory" evidence="6">
    <location>
        <begin position="183"/>
        <end position="257"/>
    </location>
</feature>
<dbReference type="Proteomes" id="UP000660729">
    <property type="component" value="Unassembled WGS sequence"/>
</dbReference>
<accession>A0A8H6RJL7</accession>
<dbReference type="PANTHER" id="PTHR47171">
    <property type="entry name" value="FARA-RELATED"/>
    <property type="match status" value="1"/>
</dbReference>
<proteinExistence type="predicted"/>
<dbReference type="InterPro" id="IPR007219">
    <property type="entry name" value="XnlR_reg_dom"/>
</dbReference>
<dbReference type="PANTHER" id="PTHR47171:SF5">
    <property type="entry name" value="ZN(II)2CYS6 TRANSCRIPTION FACTOR (EUROFUNG)"/>
    <property type="match status" value="1"/>
</dbReference>
<dbReference type="EMBL" id="JABCIY010000077">
    <property type="protein sequence ID" value="KAF7193651.1"/>
    <property type="molecule type" value="Genomic_DNA"/>
</dbReference>
<dbReference type="Pfam" id="PF04082">
    <property type="entry name" value="Fungal_trans"/>
    <property type="match status" value="1"/>
</dbReference>
<evidence type="ECO:0000313" key="7">
    <source>
        <dbReference type="EMBL" id="KAF7193651.1"/>
    </source>
</evidence>
<keyword evidence="8" id="KW-1185">Reference proteome</keyword>
<keyword evidence="5" id="KW-0539">Nucleus</keyword>